<keyword evidence="6" id="KW-1185">Reference proteome</keyword>
<dbReference type="EMBL" id="JAJJMA010292727">
    <property type="protein sequence ID" value="MCL7047422.1"/>
    <property type="molecule type" value="Genomic_DNA"/>
</dbReference>
<dbReference type="Pfam" id="PF08839">
    <property type="entry name" value="CDT1"/>
    <property type="match status" value="1"/>
</dbReference>
<evidence type="ECO:0000313" key="5">
    <source>
        <dbReference type="EMBL" id="MCL7047422.1"/>
    </source>
</evidence>
<feature type="region of interest" description="Disordered" evidence="3">
    <location>
        <begin position="372"/>
        <end position="410"/>
    </location>
</feature>
<dbReference type="AlphaFoldDB" id="A0AA41VTZ6"/>
<dbReference type="GO" id="GO:0070182">
    <property type="term" value="F:DNA polymerase binding"/>
    <property type="evidence" value="ECO:0007669"/>
    <property type="project" value="TreeGrafter"/>
</dbReference>
<sequence length="563" mass="63991">MKRSAALASLLESYKQKKKIRSVPNLKVDERSMKQSVPVSKPKQKKLITLPEKYESLIDFFESMETSIRLFRMRKRMTNFNDIKSSVECLNKRRFTYANLAQLKYILPEKIVLRKIIIQKDEQTEFKEYDLHVNLQNFEPGKGFSSLKEEFRSRLKDFLKSHPEGEDVPEDMLPEPFNGTKQDCMNEATDLPRQSSVVASRISHLPQQTLVANSHLPSSFQRQFSSKISSCGSENTNLRGTVPPGPVTSDLSASKSVCVQHNDDSVPNMPLMFSTPVKNASRLAACVEMKSKEYVDVIEGSSAKVTPARLMPVTPDLSTDKRVRIHQKDDSVDLASKLLRRLPTNRSLYFSAPMKPEENENSFPKHVDVVEGTPPKVTSTPSRLMPGTPDLSKRKTATIDQDDDSIHSGNELLGRPNRSLLFCSPVKNAKAKEKSNEEGRSSLYLNNLLGAELVQSIKENEEISRAKFRKRMIACLPKVFDMIHFMFKSIKHSVTTTEEVIRKITANPFYITDRREIEEQLTLLKELLPDWISEAVVSSGDTLLRINKMRSTDELRRRLAQAV</sequence>
<dbReference type="InterPro" id="IPR032054">
    <property type="entry name" value="Cdt1_C"/>
</dbReference>
<dbReference type="InterPro" id="IPR036390">
    <property type="entry name" value="WH_DNA-bd_sf"/>
</dbReference>
<dbReference type="GO" id="GO:0003677">
    <property type="term" value="F:DNA binding"/>
    <property type="evidence" value="ECO:0007669"/>
    <property type="project" value="InterPro"/>
</dbReference>
<dbReference type="Proteomes" id="UP001177140">
    <property type="component" value="Unassembled WGS sequence"/>
</dbReference>
<dbReference type="InterPro" id="IPR038090">
    <property type="entry name" value="Cdt1_C_WH_dom_sf"/>
</dbReference>
<dbReference type="SMART" id="SM01075">
    <property type="entry name" value="CDT1"/>
    <property type="match status" value="1"/>
</dbReference>
<dbReference type="InterPro" id="IPR045173">
    <property type="entry name" value="Cdt1"/>
</dbReference>
<dbReference type="GO" id="GO:0005634">
    <property type="term" value="C:nucleus"/>
    <property type="evidence" value="ECO:0007669"/>
    <property type="project" value="TreeGrafter"/>
</dbReference>
<evidence type="ECO:0000256" key="2">
    <source>
        <dbReference type="ARBA" id="ARBA00023306"/>
    </source>
</evidence>
<keyword evidence="2" id="KW-0131">Cell cycle</keyword>
<evidence type="ECO:0000256" key="1">
    <source>
        <dbReference type="ARBA" id="ARBA00008356"/>
    </source>
</evidence>
<evidence type="ECO:0000313" key="6">
    <source>
        <dbReference type="Proteomes" id="UP001177140"/>
    </source>
</evidence>
<reference evidence="5" key="1">
    <citation type="submission" date="2022-03" db="EMBL/GenBank/DDBJ databases">
        <title>A functionally conserved STORR gene fusion in Papaver species that diverged 16.8 million years ago.</title>
        <authorList>
            <person name="Catania T."/>
        </authorList>
    </citation>
    <scope>NUCLEOTIDE SEQUENCE</scope>
    <source>
        <strain evidence="5">S-191538</strain>
    </source>
</reference>
<dbReference type="PANTHER" id="PTHR28637:SF9">
    <property type="entry name" value="CDT1-LIKE PROTEIN A, CHLOROPLASTIC"/>
    <property type="match status" value="1"/>
</dbReference>
<dbReference type="GO" id="GO:0030174">
    <property type="term" value="P:regulation of DNA-templated DNA replication initiation"/>
    <property type="evidence" value="ECO:0007669"/>
    <property type="project" value="InterPro"/>
</dbReference>
<protein>
    <recommendedName>
        <fullName evidence="4">CDT1 Geminin-binding domain-containing protein</fullName>
    </recommendedName>
</protein>
<dbReference type="Gene3D" id="1.10.10.1420">
    <property type="entry name" value="DNA replication factor Cdt1, C-terminal WH domain"/>
    <property type="match status" value="1"/>
</dbReference>
<dbReference type="GO" id="GO:0000076">
    <property type="term" value="P:DNA replication checkpoint signaling"/>
    <property type="evidence" value="ECO:0007669"/>
    <property type="project" value="TreeGrafter"/>
</dbReference>
<name>A0AA41VTZ6_PAPNU</name>
<comment type="similarity">
    <text evidence="1">Belongs to the Cdt1 family.</text>
</comment>
<dbReference type="Pfam" id="PF16679">
    <property type="entry name" value="CDT1_C"/>
    <property type="match status" value="1"/>
</dbReference>
<dbReference type="PANTHER" id="PTHR28637">
    <property type="entry name" value="DNA REPLICATION FACTOR CDT1"/>
    <property type="match status" value="1"/>
</dbReference>
<dbReference type="GO" id="GO:0000278">
    <property type="term" value="P:mitotic cell cycle"/>
    <property type="evidence" value="ECO:0007669"/>
    <property type="project" value="TreeGrafter"/>
</dbReference>
<dbReference type="SUPFAM" id="SSF46785">
    <property type="entry name" value="Winged helix' DNA-binding domain"/>
    <property type="match status" value="1"/>
</dbReference>
<proteinExistence type="inferred from homology"/>
<dbReference type="InterPro" id="IPR014939">
    <property type="entry name" value="CDT1_Gemini-bd-like"/>
</dbReference>
<evidence type="ECO:0000259" key="4">
    <source>
        <dbReference type="SMART" id="SM01075"/>
    </source>
</evidence>
<accession>A0AA41VTZ6</accession>
<gene>
    <name evidence="5" type="ORF">MKW94_014735</name>
</gene>
<organism evidence="5 6">
    <name type="scientific">Papaver nudicaule</name>
    <name type="common">Iceland poppy</name>
    <dbReference type="NCBI Taxonomy" id="74823"/>
    <lineage>
        <taxon>Eukaryota</taxon>
        <taxon>Viridiplantae</taxon>
        <taxon>Streptophyta</taxon>
        <taxon>Embryophyta</taxon>
        <taxon>Tracheophyta</taxon>
        <taxon>Spermatophyta</taxon>
        <taxon>Magnoliopsida</taxon>
        <taxon>Ranunculales</taxon>
        <taxon>Papaveraceae</taxon>
        <taxon>Papaveroideae</taxon>
        <taxon>Papaver</taxon>
    </lineage>
</organism>
<feature type="domain" description="CDT1 Geminin-binding" evidence="4">
    <location>
        <begin position="50"/>
        <end position="175"/>
    </location>
</feature>
<dbReference type="GO" id="GO:0071163">
    <property type="term" value="P:DNA replication preinitiation complex assembly"/>
    <property type="evidence" value="ECO:0007669"/>
    <property type="project" value="InterPro"/>
</dbReference>
<evidence type="ECO:0000256" key="3">
    <source>
        <dbReference type="SAM" id="MobiDB-lite"/>
    </source>
</evidence>
<comment type="caution">
    <text evidence="5">The sequence shown here is derived from an EMBL/GenBank/DDBJ whole genome shotgun (WGS) entry which is preliminary data.</text>
</comment>